<dbReference type="Gene3D" id="1.10.287.1490">
    <property type="match status" value="1"/>
</dbReference>
<keyword evidence="8" id="KW-1185">Reference proteome</keyword>
<evidence type="ECO:0000256" key="3">
    <source>
        <dbReference type="ARBA" id="ARBA00023054"/>
    </source>
</evidence>
<evidence type="ECO:0000313" key="7">
    <source>
        <dbReference type="EMBL" id="VDI24921.1"/>
    </source>
</evidence>
<dbReference type="EMBL" id="UYJE01004091">
    <property type="protein sequence ID" value="VDI24921.1"/>
    <property type="molecule type" value="Genomic_DNA"/>
</dbReference>
<feature type="region of interest" description="Disordered" evidence="6">
    <location>
        <begin position="792"/>
        <end position="829"/>
    </location>
</feature>
<feature type="coiled-coil region" evidence="5">
    <location>
        <begin position="167"/>
        <end position="194"/>
    </location>
</feature>
<feature type="coiled-coil region" evidence="5">
    <location>
        <begin position="349"/>
        <end position="528"/>
    </location>
</feature>
<feature type="coiled-coil region" evidence="5">
    <location>
        <begin position="220"/>
        <end position="320"/>
    </location>
</feature>
<proteinExistence type="inferred from homology"/>
<dbReference type="PANTHER" id="PTHR18962:SF0">
    <property type="entry name" value="COILED-COIL DOMAIN-CONTAINING PROTEIN 39"/>
    <property type="match status" value="1"/>
</dbReference>
<feature type="coiled-coil region" evidence="5">
    <location>
        <begin position="27"/>
        <end position="138"/>
    </location>
</feature>
<reference evidence="7" key="1">
    <citation type="submission" date="2018-11" db="EMBL/GenBank/DDBJ databases">
        <authorList>
            <person name="Alioto T."/>
            <person name="Alioto T."/>
        </authorList>
    </citation>
    <scope>NUCLEOTIDE SEQUENCE</scope>
</reference>
<organism evidence="7 8">
    <name type="scientific">Mytilus galloprovincialis</name>
    <name type="common">Mediterranean mussel</name>
    <dbReference type="NCBI Taxonomy" id="29158"/>
    <lineage>
        <taxon>Eukaryota</taxon>
        <taxon>Metazoa</taxon>
        <taxon>Spiralia</taxon>
        <taxon>Lophotrochozoa</taxon>
        <taxon>Mollusca</taxon>
        <taxon>Bivalvia</taxon>
        <taxon>Autobranchia</taxon>
        <taxon>Pteriomorphia</taxon>
        <taxon>Mytilida</taxon>
        <taxon>Mytiloidea</taxon>
        <taxon>Mytilidae</taxon>
        <taxon>Mytilinae</taxon>
        <taxon>Mytilus</taxon>
    </lineage>
</organism>
<dbReference type="InterPro" id="IPR033290">
    <property type="entry name" value="CCDC39"/>
</dbReference>
<dbReference type="GO" id="GO:0060285">
    <property type="term" value="P:cilium-dependent cell motility"/>
    <property type="evidence" value="ECO:0007669"/>
    <property type="project" value="TreeGrafter"/>
</dbReference>
<dbReference type="Proteomes" id="UP000596742">
    <property type="component" value="Unassembled WGS sequence"/>
</dbReference>
<comment type="caution">
    <text evidence="7">The sequence shown here is derived from an EMBL/GenBank/DDBJ whole genome shotgun (WGS) entry which is preliminary data.</text>
</comment>
<dbReference type="GO" id="GO:0005930">
    <property type="term" value="C:axoneme"/>
    <property type="evidence" value="ECO:0007669"/>
    <property type="project" value="InterPro"/>
</dbReference>
<evidence type="ECO:0000256" key="5">
    <source>
        <dbReference type="SAM" id="Coils"/>
    </source>
</evidence>
<dbReference type="PANTHER" id="PTHR18962">
    <property type="entry name" value="COILED-COIL DOMAIN-CONTAINING PROTEIN 39"/>
    <property type="match status" value="1"/>
</dbReference>
<evidence type="ECO:0000256" key="1">
    <source>
        <dbReference type="ARBA" id="ARBA00005805"/>
    </source>
</evidence>
<accession>A0A8B6DXB5</accession>
<evidence type="ECO:0000313" key="8">
    <source>
        <dbReference type="Proteomes" id="UP000596742"/>
    </source>
</evidence>
<dbReference type="GO" id="GO:0060287">
    <property type="term" value="P:epithelial cilium movement involved in determination of left/right asymmetry"/>
    <property type="evidence" value="ECO:0007669"/>
    <property type="project" value="TreeGrafter"/>
</dbReference>
<protein>
    <recommendedName>
        <fullName evidence="2">Coiled-coil domain-containing protein 39</fullName>
    </recommendedName>
</protein>
<evidence type="ECO:0000256" key="6">
    <source>
        <dbReference type="SAM" id="MobiDB-lite"/>
    </source>
</evidence>
<comment type="function">
    <text evidence="4">Required for assembly of dynein regulatory complex (DRC) and inner dynein arm (IDA) complexes, which are responsible for ciliary beat regulation, thereby playing a central role in motility in cilia and flagella. Probably acts together with CCDC40 to form a molecular ruler that determines the 96 nanometer (nm) repeat length and arrangements of components in cilia and flagella. Not required for outer dynein arm complexes assembly.</text>
</comment>
<feature type="compositionally biased region" description="Low complexity" evidence="6">
    <location>
        <begin position="920"/>
        <end position="932"/>
    </location>
</feature>
<comment type="similarity">
    <text evidence="1">Belongs to the CCDC39 family.</text>
</comment>
<feature type="coiled-coil region" evidence="5">
    <location>
        <begin position="603"/>
        <end position="630"/>
    </location>
</feature>
<gene>
    <name evidence="7" type="ORF">MGAL_10B087466</name>
</gene>
<feature type="region of interest" description="Disordered" evidence="6">
    <location>
        <begin position="866"/>
        <end position="935"/>
    </location>
</feature>
<evidence type="ECO:0000256" key="4">
    <source>
        <dbReference type="ARBA" id="ARBA00045182"/>
    </source>
</evidence>
<dbReference type="Pfam" id="PF24161">
    <property type="entry name" value="CCDC39"/>
    <property type="match status" value="1"/>
</dbReference>
<name>A0A8B6DXB5_MYTGA</name>
<feature type="compositionally biased region" description="Low complexity" evidence="6">
    <location>
        <begin position="874"/>
        <end position="895"/>
    </location>
</feature>
<keyword evidence="3 5" id="KW-0175">Coiled coil</keyword>
<dbReference type="GO" id="GO:0036159">
    <property type="term" value="P:inner dynein arm assembly"/>
    <property type="evidence" value="ECO:0007669"/>
    <property type="project" value="InterPro"/>
</dbReference>
<sequence>MSRGTNSILSEIEWDEGLSMPVANADNKALEDKVQVKQRNIVAFTNELEEIEDRVHAMSEHLKNVRQELTHTQGLVGARKKEIETEDHLLKIAEREEGRLKQEIQKLSKEVEELKEKKNMFENNIFKQTQKLEEMKSQMNWDQQALEAWLEESARKDEDSMAIQKYTRHDESKIKELSLRMERLTDENHSKRKVLDHETTQTLTAQIELDKTAEDFRTAHQERQEIIQQWENTLEQMQRRDKEMDLLAAQLARVKGEVRKREEAIKEKQQFLENELENNREQEKKISIAERIAAKTRIDLQEAETQRIQFSDELDALKRTVDRTATDLEVTRSQVSQLKKDVGDKTVKLQQAKELRETLIEKLKIATESTLSAEERAARMDEMLQEEEKRQHAIDAELKHLRDLQFRKTEELHSCKVKERNTEAEIQGSQAAVKNLNSKVGKLDTDSLKQQEIIYNQDFAIQQLERRINRLKGERSNEEKVALEQKIKEFTEDLEQKQNTHTLLTLQLKRLQDDIRRVRRELEKSGAEKGDLTSKIEELNLYNDSSERELKTIIHDKQDLMVDQNILKLELKRIRENLNDRSDDVLSQEKRRLQLGTAMKERRQEITIHKEMLQAQYKAANEERQQISAELHERISKIDKLRKRYEILMISMAPPEGEEERSQAYYVIKAAQEKEELQREGDDLDARIRKAEQEIRALENTLKLMNKRNETYRKSFNKVTETSDEMEEKQQLEEQMRAVMDKYKYKRRQIRELQEDLKTMSNTLDNLCRDQDAYEDMIDEKRNKVAQLEKEMEDQRGKLERVAKSNSRYARELRSAKKSKGETPEEKDFNVREMREFNKNIMSQVGSVVSQHPDIAEAVNMYFSQANLPPPTPSGGRALGSSRSSLGSGRSSVGSIKTPPSVSGRPTPVQIGADFGGVRSPASSRSSSSMSSNKAANILSTTTDIKQPTYCLQQQDIKQPTYCLQQQTSNSQHTIYNNRHQTANILSTTTRHRAANILSTTTDIKQPTYGFQQQTSNSQHTVYKNRHAEANILSTTTDIKKPTYGFQQQTPNSQHTVNNNRHQSANIRYTTTDTKQPIYCLQKQTPRSQHTVYNNRHQEANIWFSTTDTKQPTYCQQQQTPISQHTVYNNRHRTANIQTSNSQHTVYNNRHQTANIRSTTNRNKAANILSTTTDIKQPTYGLQRETSSSQNTVYNNTTDIKKPTYALQQKTTNSQHTVYIKQTSSRHQEVNIRSTKNRHQTANIQSTTYTCQEANIRSTPTDTKQPTYGLQQTDIKQPTYCL</sequence>
<dbReference type="GO" id="GO:0005576">
    <property type="term" value="C:extracellular region"/>
    <property type="evidence" value="ECO:0007669"/>
    <property type="project" value="GOC"/>
</dbReference>
<dbReference type="OrthoDB" id="10259720at2759"/>
<evidence type="ECO:0000256" key="2">
    <source>
        <dbReference type="ARBA" id="ARBA00016725"/>
    </source>
</evidence>